<dbReference type="InParanoid" id="A0A3B1JNM5"/>
<keyword evidence="2" id="KW-1185">Reference proteome</keyword>
<dbReference type="AlphaFoldDB" id="A0A3B1JNM5"/>
<dbReference type="Ensembl" id="ENSAMXT00000046678.1">
    <property type="protein sequence ID" value="ENSAMXP00000042964.1"/>
    <property type="gene ID" value="ENSAMXG00000029338.1"/>
</dbReference>
<dbReference type="Proteomes" id="UP000018467">
    <property type="component" value="Unassembled WGS sequence"/>
</dbReference>
<name>A0A3B1JNM5_ASTMX</name>
<protein>
    <recommendedName>
        <fullName evidence="3">HAT C-terminal dimerisation domain-containing protein</fullName>
    </recommendedName>
</protein>
<reference evidence="1" key="4">
    <citation type="submission" date="2025-09" db="UniProtKB">
        <authorList>
            <consortium name="Ensembl"/>
        </authorList>
    </citation>
    <scope>IDENTIFICATION</scope>
</reference>
<evidence type="ECO:0000313" key="2">
    <source>
        <dbReference type="Proteomes" id="UP000018467"/>
    </source>
</evidence>
<evidence type="ECO:0000313" key="1">
    <source>
        <dbReference type="Ensembl" id="ENSAMXP00000042964.1"/>
    </source>
</evidence>
<organism evidence="1 2">
    <name type="scientific">Astyanax mexicanus</name>
    <name type="common">Blind cave fish</name>
    <name type="synonym">Astyanax fasciatus mexicanus</name>
    <dbReference type="NCBI Taxonomy" id="7994"/>
    <lineage>
        <taxon>Eukaryota</taxon>
        <taxon>Metazoa</taxon>
        <taxon>Chordata</taxon>
        <taxon>Craniata</taxon>
        <taxon>Vertebrata</taxon>
        <taxon>Euteleostomi</taxon>
        <taxon>Actinopterygii</taxon>
        <taxon>Neopterygii</taxon>
        <taxon>Teleostei</taxon>
        <taxon>Ostariophysi</taxon>
        <taxon>Characiformes</taxon>
        <taxon>Characoidei</taxon>
        <taxon>Acestrorhamphidae</taxon>
        <taxon>Acestrorhamphinae</taxon>
        <taxon>Astyanax</taxon>
    </lineage>
</organism>
<accession>A0A3B1JNM5</accession>
<reference evidence="2" key="2">
    <citation type="journal article" date="2014" name="Nat. Commun.">
        <title>The cavefish genome reveals candidate genes for eye loss.</title>
        <authorList>
            <person name="McGaugh S.E."/>
            <person name="Gross J.B."/>
            <person name="Aken B."/>
            <person name="Blin M."/>
            <person name="Borowsky R."/>
            <person name="Chalopin D."/>
            <person name="Hinaux H."/>
            <person name="Jeffery W.R."/>
            <person name="Keene A."/>
            <person name="Ma L."/>
            <person name="Minx P."/>
            <person name="Murphy D."/>
            <person name="O'Quin K.E."/>
            <person name="Retaux S."/>
            <person name="Rohner N."/>
            <person name="Searle S.M."/>
            <person name="Stahl B.A."/>
            <person name="Tabin C."/>
            <person name="Volff J.N."/>
            <person name="Yoshizawa M."/>
            <person name="Warren W.C."/>
        </authorList>
    </citation>
    <scope>NUCLEOTIDE SEQUENCE [LARGE SCALE GENOMIC DNA]</scope>
    <source>
        <strain evidence="2">female</strain>
    </source>
</reference>
<evidence type="ECO:0008006" key="3">
    <source>
        <dbReference type="Google" id="ProtNLM"/>
    </source>
</evidence>
<reference evidence="1" key="3">
    <citation type="submission" date="2025-08" db="UniProtKB">
        <authorList>
            <consortium name="Ensembl"/>
        </authorList>
    </citation>
    <scope>IDENTIFICATION</scope>
</reference>
<dbReference type="PANTHER" id="PTHR45913">
    <property type="entry name" value="EPM2A-INTERACTING PROTEIN 1"/>
    <property type="match status" value="1"/>
</dbReference>
<sequence length="138" mass="15951">TTYLLNYNPTFNSNPNAVCAFEMKVNLFATQLKKGNLTHFPTCQEAFLAFSARFGQFRNEQILKLCELQLFANAQKWISMFGSTYICEQMFSLMKLNKSPLRTRLTDENLQAVFRHATTSLEPDINQLVSERRCNISH</sequence>
<proteinExistence type="predicted"/>
<dbReference type="PANTHER" id="PTHR45913:SF5">
    <property type="entry name" value="GENERAL TRANSCRIPTION FACTOR II-I REPEAT DOMAIN-CONTAINING PROTEIN 2A-LIKE PROTEIN"/>
    <property type="match status" value="1"/>
</dbReference>
<dbReference type="GeneTree" id="ENSGT00940000179058"/>
<reference evidence="2" key="1">
    <citation type="submission" date="2013-03" db="EMBL/GenBank/DDBJ databases">
        <authorList>
            <person name="Jeffery W."/>
            <person name="Warren W."/>
            <person name="Wilson R.K."/>
        </authorList>
    </citation>
    <scope>NUCLEOTIDE SEQUENCE</scope>
    <source>
        <strain evidence="2">female</strain>
    </source>
</reference>